<sequence>MSTHRHLGCGLTAACPGKSTSVQAEFFKIFSLVPSKVGLNATLCRARFERRIDPDLIFAHIHIGEAPVNNVGRAKAVDVYRDIASDDATEPAMVTPPKDYCLRIICHNACACYAGDLLISIQHNVPIRVPLVSTNKSPPVV</sequence>
<name>A0A2N5USY6_9BASI</name>
<dbReference type="Proteomes" id="UP000235388">
    <property type="component" value="Unassembled WGS sequence"/>
</dbReference>
<accession>A0A2N5USY6</accession>
<proteinExistence type="predicted"/>
<dbReference type="EMBL" id="PGCJ01000176">
    <property type="protein sequence ID" value="PLW40854.1"/>
    <property type="molecule type" value="Genomic_DNA"/>
</dbReference>
<organism evidence="1 2">
    <name type="scientific">Puccinia coronata f. sp. avenae</name>
    <dbReference type="NCBI Taxonomy" id="200324"/>
    <lineage>
        <taxon>Eukaryota</taxon>
        <taxon>Fungi</taxon>
        <taxon>Dikarya</taxon>
        <taxon>Basidiomycota</taxon>
        <taxon>Pucciniomycotina</taxon>
        <taxon>Pucciniomycetes</taxon>
        <taxon>Pucciniales</taxon>
        <taxon>Pucciniaceae</taxon>
        <taxon>Puccinia</taxon>
    </lineage>
</organism>
<gene>
    <name evidence="1" type="ORF">PCANC_11022</name>
</gene>
<dbReference type="AlphaFoldDB" id="A0A2N5USY6"/>
<evidence type="ECO:0000313" key="2">
    <source>
        <dbReference type="Proteomes" id="UP000235388"/>
    </source>
</evidence>
<reference evidence="1 2" key="1">
    <citation type="submission" date="2017-11" db="EMBL/GenBank/DDBJ databases">
        <title>De novo assembly and phasing of dikaryotic genomes from two isolates of Puccinia coronata f. sp. avenae, the causal agent of oat crown rust.</title>
        <authorList>
            <person name="Miller M.E."/>
            <person name="Zhang Y."/>
            <person name="Omidvar V."/>
            <person name="Sperschneider J."/>
            <person name="Schwessinger B."/>
            <person name="Raley C."/>
            <person name="Palmer J.M."/>
            <person name="Garnica D."/>
            <person name="Upadhyaya N."/>
            <person name="Rathjen J."/>
            <person name="Taylor J.M."/>
            <person name="Park R.F."/>
            <person name="Dodds P.N."/>
            <person name="Hirsch C.D."/>
            <person name="Kianian S.F."/>
            <person name="Figueroa M."/>
        </authorList>
    </citation>
    <scope>NUCLEOTIDE SEQUENCE [LARGE SCALE GENOMIC DNA]</scope>
    <source>
        <strain evidence="1">12NC29</strain>
    </source>
</reference>
<comment type="caution">
    <text evidence="1">The sequence shown here is derived from an EMBL/GenBank/DDBJ whole genome shotgun (WGS) entry which is preliminary data.</text>
</comment>
<protein>
    <submittedName>
        <fullName evidence="1">Uncharacterized protein</fullName>
    </submittedName>
</protein>
<evidence type="ECO:0000313" key="1">
    <source>
        <dbReference type="EMBL" id="PLW40854.1"/>
    </source>
</evidence>
<keyword evidence="2" id="KW-1185">Reference proteome</keyword>